<gene>
    <name evidence="3" type="ORF">FRC96_00690</name>
</gene>
<name>A0A5C6XTK9_9DELT</name>
<dbReference type="Proteomes" id="UP000321046">
    <property type="component" value="Unassembled WGS sequence"/>
</dbReference>
<evidence type="ECO:0000313" key="3">
    <source>
        <dbReference type="EMBL" id="TXD44266.1"/>
    </source>
</evidence>
<comment type="caution">
    <text evidence="3">The sequence shown here is derived from an EMBL/GenBank/DDBJ whole genome shotgun (WGS) entry which is preliminary data.</text>
</comment>
<feature type="domain" description="GmrSD restriction endonucleases N-terminal" evidence="2">
    <location>
        <begin position="76"/>
        <end position="217"/>
    </location>
</feature>
<dbReference type="PANTHER" id="PTHR39639:SF1">
    <property type="entry name" value="DUF262 DOMAIN-CONTAINING PROTEIN"/>
    <property type="match status" value="1"/>
</dbReference>
<protein>
    <submittedName>
        <fullName evidence="3">DUF262 domain-containing protein</fullName>
    </submittedName>
</protein>
<dbReference type="AlphaFoldDB" id="A0A5C6XTK9"/>
<sequence length="405" mass="47188">MIPGEYPNAILFSRRSQVKDSQTNDAPNTQQVQPEYDDGQSTDLEREDIGEDIEEMKPWDPREIRVDPKMFSLRNIIDMIDEGTLKLNPEFQRRRVWKPATKARLIESLLLRIPLPSFYFDSDEHGQMQVVDGLQRLSSVYEFVKEKFPLDGLEYLNKHVGGRNFSDLDQLWQRRIYQTQLAVNVIDPQTPGPVKFNIFKRINTGGQPLNAQEIRHAMSKERSRAFLQQLSEKDIFHQATGSALKNHRRMADLEVVLRYCAFRSLEDLSQYREFNTMSEFLTDFTDKVDSGLLSDRALEILDEDFTFAMNNAYNLFQEEAFRKWPLETPRRNPINRALFESWSVALSDYHWEHLQPHKDQIIAAAREAMTNDTDYIQSISVSTGSGPRVVCRFETARQILNQAQE</sequence>
<evidence type="ECO:0000256" key="1">
    <source>
        <dbReference type="SAM" id="MobiDB-lite"/>
    </source>
</evidence>
<accession>A0A5C6XTK9</accession>
<dbReference type="InterPro" id="IPR004919">
    <property type="entry name" value="GmrSD_N"/>
</dbReference>
<dbReference type="PANTHER" id="PTHR39639">
    <property type="entry name" value="CHROMOSOME 16, WHOLE GENOME SHOTGUN SEQUENCE"/>
    <property type="match status" value="1"/>
</dbReference>
<dbReference type="EMBL" id="VOSL01000005">
    <property type="protein sequence ID" value="TXD44266.1"/>
    <property type="molecule type" value="Genomic_DNA"/>
</dbReference>
<proteinExistence type="predicted"/>
<evidence type="ECO:0000259" key="2">
    <source>
        <dbReference type="Pfam" id="PF03235"/>
    </source>
</evidence>
<dbReference type="OrthoDB" id="9787127at2"/>
<evidence type="ECO:0000313" key="4">
    <source>
        <dbReference type="Proteomes" id="UP000321046"/>
    </source>
</evidence>
<reference evidence="3 4" key="1">
    <citation type="submission" date="2019-08" db="EMBL/GenBank/DDBJ databases">
        <title>Bradymonadales sp. TMQ2.</title>
        <authorList>
            <person name="Liang Q."/>
        </authorList>
    </citation>
    <scope>NUCLEOTIDE SEQUENCE [LARGE SCALE GENOMIC DNA]</scope>
    <source>
        <strain evidence="3 4">TMQ2</strain>
    </source>
</reference>
<dbReference type="Pfam" id="PF03235">
    <property type="entry name" value="GmrSD_N"/>
    <property type="match status" value="1"/>
</dbReference>
<feature type="region of interest" description="Disordered" evidence="1">
    <location>
        <begin position="1"/>
        <end position="43"/>
    </location>
</feature>
<feature type="compositionally biased region" description="Polar residues" evidence="1">
    <location>
        <begin position="19"/>
        <end position="33"/>
    </location>
</feature>
<organism evidence="3 4">
    <name type="scientific">Lujinxingia vulgaris</name>
    <dbReference type="NCBI Taxonomy" id="2600176"/>
    <lineage>
        <taxon>Bacteria</taxon>
        <taxon>Deltaproteobacteria</taxon>
        <taxon>Bradymonadales</taxon>
        <taxon>Lujinxingiaceae</taxon>
        <taxon>Lujinxingia</taxon>
    </lineage>
</organism>